<proteinExistence type="predicted"/>
<evidence type="ECO:0000313" key="1">
    <source>
        <dbReference type="EMBL" id="TNN70619.1"/>
    </source>
</evidence>
<protein>
    <submittedName>
        <fullName evidence="1">Uncharacterized protein</fullName>
    </submittedName>
</protein>
<comment type="caution">
    <text evidence="1">The sequence shown here is derived from an EMBL/GenBank/DDBJ whole genome shotgun (WGS) entry which is preliminary data.</text>
</comment>
<name>A0A4Z2HXQ8_9TELE</name>
<sequence length="113" mass="12766">MSKTKLERQGGVRSGSTQDQRDKFLFVKECSVDVPDVILQRVETLLQRRDLRILLSHRVDQASLTWQLNVWLIQSQTCPASLFHLAQPLQLIENITSENRASALVGRAVALAI</sequence>
<accession>A0A4Z2HXQ8</accession>
<dbReference type="Proteomes" id="UP000314294">
    <property type="component" value="Unassembled WGS sequence"/>
</dbReference>
<keyword evidence="2" id="KW-1185">Reference proteome</keyword>
<reference evidence="1 2" key="1">
    <citation type="submission" date="2019-03" db="EMBL/GenBank/DDBJ databases">
        <title>First draft genome of Liparis tanakae, snailfish: a comprehensive survey of snailfish specific genes.</title>
        <authorList>
            <person name="Kim W."/>
            <person name="Song I."/>
            <person name="Jeong J.-H."/>
            <person name="Kim D."/>
            <person name="Kim S."/>
            <person name="Ryu S."/>
            <person name="Song J.Y."/>
            <person name="Lee S.K."/>
        </authorList>
    </citation>
    <scope>NUCLEOTIDE SEQUENCE [LARGE SCALE GENOMIC DNA]</scope>
    <source>
        <tissue evidence="1">Muscle</tissue>
    </source>
</reference>
<dbReference type="EMBL" id="SRLO01000161">
    <property type="protein sequence ID" value="TNN70619.1"/>
    <property type="molecule type" value="Genomic_DNA"/>
</dbReference>
<evidence type="ECO:0000313" key="2">
    <source>
        <dbReference type="Proteomes" id="UP000314294"/>
    </source>
</evidence>
<dbReference type="AlphaFoldDB" id="A0A4Z2HXQ8"/>
<gene>
    <name evidence="1" type="ORF">EYF80_019203</name>
</gene>
<organism evidence="1 2">
    <name type="scientific">Liparis tanakae</name>
    <name type="common">Tanaka's snailfish</name>
    <dbReference type="NCBI Taxonomy" id="230148"/>
    <lineage>
        <taxon>Eukaryota</taxon>
        <taxon>Metazoa</taxon>
        <taxon>Chordata</taxon>
        <taxon>Craniata</taxon>
        <taxon>Vertebrata</taxon>
        <taxon>Euteleostomi</taxon>
        <taxon>Actinopterygii</taxon>
        <taxon>Neopterygii</taxon>
        <taxon>Teleostei</taxon>
        <taxon>Neoteleostei</taxon>
        <taxon>Acanthomorphata</taxon>
        <taxon>Eupercaria</taxon>
        <taxon>Perciformes</taxon>
        <taxon>Cottioidei</taxon>
        <taxon>Cottales</taxon>
        <taxon>Liparidae</taxon>
        <taxon>Liparis</taxon>
    </lineage>
</organism>